<protein>
    <submittedName>
        <fullName evidence="2">Uncharacterized protein</fullName>
    </submittedName>
</protein>
<evidence type="ECO:0000256" key="1">
    <source>
        <dbReference type="SAM" id="SignalP"/>
    </source>
</evidence>
<evidence type="ECO:0000313" key="2">
    <source>
        <dbReference type="EMBL" id="QEM11018.1"/>
    </source>
</evidence>
<dbReference type="EMBL" id="CP043450">
    <property type="protein sequence ID" value="QEM11018.1"/>
    <property type="molecule type" value="Genomic_DNA"/>
</dbReference>
<feature type="chain" id="PRO_5022988769" evidence="1">
    <location>
        <begin position="18"/>
        <end position="296"/>
    </location>
</feature>
<dbReference type="Proteomes" id="UP000251402">
    <property type="component" value="Chromosome"/>
</dbReference>
<reference evidence="2" key="1">
    <citation type="submission" date="2019-08" db="EMBL/GenBank/DDBJ databases">
        <title>Comparative genome analysis confer to the adaptation heavy metal polluted environment.</title>
        <authorList>
            <person name="Li Y."/>
        </authorList>
    </citation>
    <scope>NUCLEOTIDE SEQUENCE [LARGE SCALE GENOMIC DNA]</scope>
    <source>
        <strain evidence="2">P1</strain>
    </source>
</reference>
<feature type="signal peptide" evidence="1">
    <location>
        <begin position="1"/>
        <end position="17"/>
    </location>
</feature>
<gene>
    <name evidence="2" type="ORF">DEO27_013635</name>
</gene>
<organism evidence="2 3">
    <name type="scientific">Mucilaginibacter rubeus</name>
    <dbReference type="NCBI Taxonomy" id="2027860"/>
    <lineage>
        <taxon>Bacteria</taxon>
        <taxon>Pseudomonadati</taxon>
        <taxon>Bacteroidota</taxon>
        <taxon>Sphingobacteriia</taxon>
        <taxon>Sphingobacteriales</taxon>
        <taxon>Sphingobacteriaceae</taxon>
        <taxon>Mucilaginibacter</taxon>
    </lineage>
</organism>
<dbReference type="AlphaFoldDB" id="A0A5C1I159"/>
<sequence length="296" mass="34039">MKRLLILLIFLPFGCFAQQVYQTDFRNFWIMRDSVLTLSDSAKQIDVVRRLYIDKASDGLKAFMRNKNDLDSKWLSLLKSYPAFWDSLRMKTALVDRATIKLDKYITHFKALYPDLTPAQIYFLIGIRQQGGTIRGNLSLIGVEVVLADPKLKEDELIRMAIHEYVHTQQKRPDFKKIDVLTSSIREGSCDFLSYIITGISVQSPYMKYGFKHEQEVWVAFKKDMYTNKNDNWVSTGNNPDLPAPDLGYFVGYQICKSYYDKAINKADAIKQLVGLDYAKATDVTTFLEASGYHGN</sequence>
<dbReference type="KEGG" id="mrub:DEO27_013635"/>
<keyword evidence="1" id="KW-0732">Signal</keyword>
<evidence type="ECO:0000313" key="3">
    <source>
        <dbReference type="Proteomes" id="UP000251402"/>
    </source>
</evidence>
<keyword evidence="3" id="KW-1185">Reference proteome</keyword>
<proteinExistence type="predicted"/>
<dbReference type="OrthoDB" id="6402335at2"/>
<dbReference type="RefSeq" id="WP_146750093.1">
    <property type="nucleotide sequence ID" value="NZ_CP043450.1"/>
</dbReference>
<name>A0A5C1I159_9SPHI</name>
<accession>A0A5C1I159</accession>